<evidence type="ECO:0000256" key="1">
    <source>
        <dbReference type="SAM" id="MobiDB-lite"/>
    </source>
</evidence>
<sequence>MISIDFISTSVTPELWVLSHMAAPPQALPDESTHPSRPSAVHQPPQDPCPWLASPVPLSRRFSHTTMGDSYFYTCPSSASYSKFSKVLFYSLPQLGKDPELG</sequence>
<reference evidence="2 3" key="1">
    <citation type="submission" date="2013-03" db="EMBL/GenBank/DDBJ databases">
        <authorList>
            <person name="Warren W."/>
            <person name="Wilson R.K."/>
        </authorList>
    </citation>
    <scope>NUCLEOTIDE SEQUENCE</scope>
</reference>
<reference evidence="2" key="2">
    <citation type="submission" date="2025-08" db="UniProtKB">
        <authorList>
            <consortium name="Ensembl"/>
        </authorList>
    </citation>
    <scope>IDENTIFICATION</scope>
</reference>
<dbReference type="Ensembl" id="ENSMFAT00000085127.1">
    <property type="protein sequence ID" value="ENSMFAP00000046997.1"/>
    <property type="gene ID" value="ENSMFAG00000061029.1"/>
</dbReference>
<dbReference type="AlphaFoldDB" id="A0A7N9CDC8"/>
<protein>
    <submittedName>
        <fullName evidence="2">Uncharacterized protein</fullName>
    </submittedName>
</protein>
<accession>A0A7N9CDC8</accession>
<keyword evidence="3" id="KW-1185">Reference proteome</keyword>
<dbReference type="Proteomes" id="UP000233100">
    <property type="component" value="Chromosome 6"/>
</dbReference>
<evidence type="ECO:0000313" key="2">
    <source>
        <dbReference type="Ensembl" id="ENSMFAP00000046997.1"/>
    </source>
</evidence>
<evidence type="ECO:0000313" key="3">
    <source>
        <dbReference type="Proteomes" id="UP000233100"/>
    </source>
</evidence>
<dbReference type="GeneTree" id="ENSGT00980000202747"/>
<reference evidence="2" key="3">
    <citation type="submission" date="2025-09" db="UniProtKB">
        <authorList>
            <consortium name="Ensembl"/>
        </authorList>
    </citation>
    <scope>IDENTIFICATION</scope>
</reference>
<feature type="region of interest" description="Disordered" evidence="1">
    <location>
        <begin position="25"/>
        <end position="48"/>
    </location>
</feature>
<name>A0A7N9CDC8_MACFA</name>
<organism evidence="2 3">
    <name type="scientific">Macaca fascicularis</name>
    <name type="common">Crab-eating macaque</name>
    <name type="synonym">Cynomolgus monkey</name>
    <dbReference type="NCBI Taxonomy" id="9541"/>
    <lineage>
        <taxon>Eukaryota</taxon>
        <taxon>Metazoa</taxon>
        <taxon>Chordata</taxon>
        <taxon>Craniata</taxon>
        <taxon>Vertebrata</taxon>
        <taxon>Euteleostomi</taxon>
        <taxon>Mammalia</taxon>
        <taxon>Eutheria</taxon>
        <taxon>Euarchontoglires</taxon>
        <taxon>Primates</taxon>
        <taxon>Haplorrhini</taxon>
        <taxon>Catarrhini</taxon>
        <taxon>Cercopithecidae</taxon>
        <taxon>Cercopithecinae</taxon>
        <taxon>Macaca</taxon>
    </lineage>
</organism>
<proteinExistence type="predicted"/>